<comment type="caution">
    <text evidence="7">The sequence shown here is derived from an EMBL/GenBank/DDBJ whole genome shotgun (WGS) entry which is preliminary data.</text>
</comment>
<sequence length="219" mass="24380">VGIRLVTERVGSGAGRPVFDTGNGEELILEQPGVAIVLGDRPPESPGTLYISTRQVVWLSDEDRRKGYGVDFLSMSLHAVSTDPESYPSPCIYTQIDNGDVDREMEEDSDVEGDDILDLSKISEMRLVPSDPNQLDTLFSVFCECAELNPDPTEDEDTEHDWVFNVDHHFEDSAPDDEDSELVDHRNATHSIGENGNRDLAGSVVQLRIDDQRFEDAEE</sequence>
<feature type="region of interest" description="Disordered" evidence="6">
    <location>
        <begin position="170"/>
        <end position="204"/>
    </location>
</feature>
<evidence type="ECO:0000256" key="1">
    <source>
        <dbReference type="ARBA" id="ARBA00004123"/>
    </source>
</evidence>
<dbReference type="PANTHER" id="PTHR21399">
    <property type="entry name" value="CHLORIDE CONDUCTANCE REGULATORY PROTEIN ICLN"/>
    <property type="match status" value="1"/>
</dbReference>
<dbReference type="GO" id="GO:0045292">
    <property type="term" value="P:mRNA cis splicing, via spliceosome"/>
    <property type="evidence" value="ECO:0007669"/>
    <property type="project" value="TreeGrafter"/>
</dbReference>
<organism evidence="7 8">
    <name type="scientific">Genlisea aurea</name>
    <dbReference type="NCBI Taxonomy" id="192259"/>
    <lineage>
        <taxon>Eukaryota</taxon>
        <taxon>Viridiplantae</taxon>
        <taxon>Streptophyta</taxon>
        <taxon>Embryophyta</taxon>
        <taxon>Tracheophyta</taxon>
        <taxon>Spermatophyta</taxon>
        <taxon>Magnoliopsida</taxon>
        <taxon>eudicotyledons</taxon>
        <taxon>Gunneridae</taxon>
        <taxon>Pentapetalae</taxon>
        <taxon>asterids</taxon>
        <taxon>lamiids</taxon>
        <taxon>Lamiales</taxon>
        <taxon>Lentibulariaceae</taxon>
        <taxon>Genlisea</taxon>
    </lineage>
</organism>
<comment type="similarity">
    <text evidence="3">Belongs to the pICln (TC 1.A.47) family.</text>
</comment>
<feature type="non-terminal residue" evidence="7">
    <location>
        <position position="1"/>
    </location>
</feature>
<proteinExistence type="inferred from homology"/>
<dbReference type="GO" id="GO:0034715">
    <property type="term" value="C:pICln-Sm protein complex"/>
    <property type="evidence" value="ECO:0007669"/>
    <property type="project" value="InterPro"/>
</dbReference>
<dbReference type="EMBL" id="AUSU01008917">
    <property type="protein sequence ID" value="EPS58770.1"/>
    <property type="molecule type" value="Genomic_DNA"/>
</dbReference>
<evidence type="ECO:0000313" key="8">
    <source>
        <dbReference type="Proteomes" id="UP000015453"/>
    </source>
</evidence>
<keyword evidence="5" id="KW-0539">Nucleus</keyword>
<dbReference type="PANTHER" id="PTHR21399:SF0">
    <property type="entry name" value="METHYLOSOME SUBUNIT PICLN"/>
    <property type="match status" value="1"/>
</dbReference>
<protein>
    <recommendedName>
        <fullName evidence="9">Chloride conductance regulatory protein ICln</fullName>
    </recommendedName>
</protein>
<dbReference type="GO" id="GO:0006821">
    <property type="term" value="P:chloride transport"/>
    <property type="evidence" value="ECO:0007669"/>
    <property type="project" value="InterPro"/>
</dbReference>
<dbReference type="InterPro" id="IPR003521">
    <property type="entry name" value="ICln"/>
</dbReference>
<evidence type="ECO:0000313" key="7">
    <source>
        <dbReference type="EMBL" id="EPS58770.1"/>
    </source>
</evidence>
<dbReference type="GO" id="GO:0034709">
    <property type="term" value="C:methylosome"/>
    <property type="evidence" value="ECO:0007669"/>
    <property type="project" value="InterPro"/>
</dbReference>
<dbReference type="PRINTS" id="PR01348">
    <property type="entry name" value="ICLNCHANNEL"/>
</dbReference>
<evidence type="ECO:0000256" key="2">
    <source>
        <dbReference type="ARBA" id="ARBA00004496"/>
    </source>
</evidence>
<evidence type="ECO:0000256" key="4">
    <source>
        <dbReference type="ARBA" id="ARBA00022490"/>
    </source>
</evidence>
<dbReference type="OrthoDB" id="19714at2759"/>
<dbReference type="Pfam" id="PF03517">
    <property type="entry name" value="Voldacs"/>
    <property type="match status" value="1"/>
</dbReference>
<name>S8BVX2_9LAMI</name>
<accession>S8BVX2</accession>
<feature type="non-terminal residue" evidence="7">
    <location>
        <position position="219"/>
    </location>
</feature>
<reference evidence="7 8" key="1">
    <citation type="journal article" date="2013" name="BMC Genomics">
        <title>The miniature genome of a carnivorous plant Genlisea aurea contains a low number of genes and short non-coding sequences.</title>
        <authorList>
            <person name="Leushkin E.V."/>
            <person name="Sutormin R.A."/>
            <person name="Nabieva E.R."/>
            <person name="Penin A.A."/>
            <person name="Kondrashov A.S."/>
            <person name="Logacheva M.D."/>
        </authorList>
    </citation>
    <scope>NUCLEOTIDE SEQUENCE [LARGE SCALE GENOMIC DNA]</scope>
</reference>
<evidence type="ECO:0008006" key="9">
    <source>
        <dbReference type="Google" id="ProtNLM"/>
    </source>
</evidence>
<dbReference type="GO" id="GO:0005886">
    <property type="term" value="C:plasma membrane"/>
    <property type="evidence" value="ECO:0007669"/>
    <property type="project" value="InterPro"/>
</dbReference>
<comment type="subcellular location">
    <subcellularLocation>
        <location evidence="2">Cytoplasm</location>
    </subcellularLocation>
    <subcellularLocation>
        <location evidence="1">Nucleus</location>
    </subcellularLocation>
</comment>
<dbReference type="InterPro" id="IPR011993">
    <property type="entry name" value="PH-like_dom_sf"/>
</dbReference>
<dbReference type="AlphaFoldDB" id="S8BVX2"/>
<dbReference type="GO" id="GO:0005829">
    <property type="term" value="C:cytosol"/>
    <property type="evidence" value="ECO:0007669"/>
    <property type="project" value="InterPro"/>
</dbReference>
<gene>
    <name evidence="7" type="ORF">M569_16042</name>
</gene>
<evidence type="ECO:0000256" key="5">
    <source>
        <dbReference type="ARBA" id="ARBA00023242"/>
    </source>
</evidence>
<dbReference type="GO" id="GO:0000387">
    <property type="term" value="P:spliceosomal snRNP assembly"/>
    <property type="evidence" value="ECO:0007669"/>
    <property type="project" value="InterPro"/>
</dbReference>
<evidence type="ECO:0000256" key="6">
    <source>
        <dbReference type="SAM" id="MobiDB-lite"/>
    </source>
</evidence>
<dbReference type="Proteomes" id="UP000015453">
    <property type="component" value="Unassembled WGS sequence"/>
</dbReference>
<keyword evidence="8" id="KW-1185">Reference proteome</keyword>
<keyword evidence="4" id="KW-0963">Cytoplasm</keyword>
<dbReference type="InterPro" id="IPR039924">
    <property type="entry name" value="ICln/Lot5/Saf5"/>
</dbReference>
<dbReference type="GO" id="GO:0006884">
    <property type="term" value="P:cell volume homeostasis"/>
    <property type="evidence" value="ECO:0007669"/>
    <property type="project" value="InterPro"/>
</dbReference>
<dbReference type="GO" id="GO:0005681">
    <property type="term" value="C:spliceosomal complex"/>
    <property type="evidence" value="ECO:0007669"/>
    <property type="project" value="TreeGrafter"/>
</dbReference>
<evidence type="ECO:0000256" key="3">
    <source>
        <dbReference type="ARBA" id="ARBA00007054"/>
    </source>
</evidence>
<dbReference type="Gene3D" id="2.30.29.30">
    <property type="entry name" value="Pleckstrin-homology domain (PH domain)/Phosphotyrosine-binding domain (PTB)"/>
    <property type="match status" value="1"/>
</dbReference>